<evidence type="ECO:0000313" key="1">
    <source>
        <dbReference type="EMBL" id="MDR7944219.1"/>
    </source>
</evidence>
<dbReference type="PANTHER" id="PTHR48228:SF5">
    <property type="entry name" value="ALPHA-METHYLACYL-COA RACEMASE"/>
    <property type="match status" value="1"/>
</dbReference>
<dbReference type="Pfam" id="PF02515">
    <property type="entry name" value="CoA_transf_3"/>
    <property type="match status" value="1"/>
</dbReference>
<dbReference type="InterPro" id="IPR003673">
    <property type="entry name" value="CoA-Trfase_fam_III"/>
</dbReference>
<protein>
    <submittedName>
        <fullName evidence="1">CaiB/BaiF CoA-transferase family protein</fullName>
    </submittedName>
</protein>
<dbReference type="InterPro" id="IPR050509">
    <property type="entry name" value="CoA-transferase_III"/>
</dbReference>
<sequence length="376" mass="39906">MAGPLNGLTVVEMAGIGPGPFCAMMLADMGADVIRIDRLAPGFLGGGGTIIDRGRRTIALDLKKPGATDIVLRLLDRADALLEGFRPGVMERLGLGPDECLARNPRLVYGRMTGWGQDGPLAQAAGHDLNYIAITGALHAMGHADRPPTPPLHLVGDMAGGAMMLAFGVLCGLLEAGRTGRGQVVDAAICDGASLLASAYHGKLQDGGWINQRQSNMLDGGAHFYGCYACADGKYVSIGAIEPQFYRLLLERCGIDDPDFQQQWERAQWPQLRAKLAGIIAGRTREQWCALLEGTDACFAPVLDFEEAPRHPHHVARNSFIETGGIVHPAPAPRLSRTPGQARAVPAPGAHTEELLAELGLAPAEIQALRERGAIA</sequence>
<gene>
    <name evidence="1" type="ORF">RIU57_03840</name>
</gene>
<dbReference type="Proteomes" id="UP001264156">
    <property type="component" value="Unassembled WGS sequence"/>
</dbReference>
<name>A0ABU2D7Z8_ACHAE</name>
<dbReference type="InterPro" id="IPR044855">
    <property type="entry name" value="CoA-Trfase_III_dom3_sf"/>
</dbReference>
<keyword evidence="2" id="KW-1185">Reference proteome</keyword>
<reference evidence="2" key="1">
    <citation type="submission" date="2023-07" db="EMBL/GenBank/DDBJ databases">
        <title>Glyphosate-induced phosphonatase operons in soil bacteria of genus Achromobacter.</title>
        <authorList>
            <person name="Epiktetov D.O."/>
            <person name="Sviridov A.V."/>
            <person name="Tarlachkov S.V."/>
            <person name="Shushkova T.V."/>
            <person name="Toropygin I.Y."/>
            <person name="Leontievsky A."/>
        </authorList>
    </citation>
    <scope>NUCLEOTIDE SEQUENCE [LARGE SCALE GENOMIC DNA]</scope>
    <source>
        <strain evidence="2">Kg 16</strain>
    </source>
</reference>
<dbReference type="EMBL" id="JAVKVN010000001">
    <property type="protein sequence ID" value="MDR7944219.1"/>
    <property type="molecule type" value="Genomic_DNA"/>
</dbReference>
<dbReference type="RefSeq" id="WP_192329995.1">
    <property type="nucleotide sequence ID" value="NZ_JAVKVN010000001.1"/>
</dbReference>
<dbReference type="InterPro" id="IPR023606">
    <property type="entry name" value="CoA-Trfase_III_dom_1_sf"/>
</dbReference>
<proteinExistence type="predicted"/>
<accession>A0ABU2D7Z8</accession>
<dbReference type="SUPFAM" id="SSF89796">
    <property type="entry name" value="CoA-transferase family III (CaiB/BaiF)"/>
    <property type="match status" value="1"/>
</dbReference>
<dbReference type="Gene3D" id="3.30.1540.10">
    <property type="entry name" value="formyl-coa transferase, domain 3"/>
    <property type="match status" value="1"/>
</dbReference>
<organism evidence="1 2">
    <name type="scientific">Achromobacter aegrifaciens</name>
    <dbReference type="NCBI Taxonomy" id="1287736"/>
    <lineage>
        <taxon>Bacteria</taxon>
        <taxon>Pseudomonadati</taxon>
        <taxon>Pseudomonadota</taxon>
        <taxon>Betaproteobacteria</taxon>
        <taxon>Burkholderiales</taxon>
        <taxon>Alcaligenaceae</taxon>
        <taxon>Achromobacter</taxon>
    </lineage>
</organism>
<dbReference type="PANTHER" id="PTHR48228">
    <property type="entry name" value="SUCCINYL-COA--D-CITRAMALATE COA-TRANSFERASE"/>
    <property type="match status" value="1"/>
</dbReference>
<dbReference type="Gene3D" id="3.40.50.10540">
    <property type="entry name" value="Crotonobetainyl-coa:carnitine coa-transferase, domain 1"/>
    <property type="match status" value="1"/>
</dbReference>
<evidence type="ECO:0000313" key="2">
    <source>
        <dbReference type="Proteomes" id="UP001264156"/>
    </source>
</evidence>
<comment type="caution">
    <text evidence="1">The sequence shown here is derived from an EMBL/GenBank/DDBJ whole genome shotgun (WGS) entry which is preliminary data.</text>
</comment>